<dbReference type="InterPro" id="IPR048124">
    <property type="entry name" value="Tannase_B"/>
</dbReference>
<dbReference type="Gene3D" id="3.40.50.1820">
    <property type="entry name" value="alpha/beta hydrolase"/>
    <property type="match status" value="1"/>
</dbReference>
<feature type="domain" description="BD-FAE-like" evidence="3">
    <location>
        <begin position="174"/>
        <end position="261"/>
    </location>
</feature>
<dbReference type="NCBIfam" id="NF041556">
    <property type="entry name" value="tannase_B"/>
    <property type="match status" value="1"/>
</dbReference>
<evidence type="ECO:0000313" key="4">
    <source>
        <dbReference type="EMBL" id="GAA2358707.1"/>
    </source>
</evidence>
<name>A0ABP5TTN3_9PSEU</name>
<keyword evidence="2" id="KW-0732">Signal</keyword>
<feature type="chain" id="PRO_5046420400" evidence="2">
    <location>
        <begin position="30"/>
        <end position="498"/>
    </location>
</feature>
<protein>
    <submittedName>
        <fullName evidence="4">Subtype B tannase</fullName>
    </submittedName>
</protein>
<comment type="caution">
    <text evidence="4">The sequence shown here is derived from an EMBL/GenBank/DDBJ whole genome shotgun (WGS) entry which is preliminary data.</text>
</comment>
<dbReference type="InterPro" id="IPR049492">
    <property type="entry name" value="BD-FAE-like_dom"/>
</dbReference>
<dbReference type="InterPro" id="IPR006311">
    <property type="entry name" value="TAT_signal"/>
</dbReference>
<keyword evidence="5" id="KW-1185">Reference proteome</keyword>
<gene>
    <name evidence="4" type="ORF">GCM10009854_41520</name>
</gene>
<accession>A0ABP5TTN3</accession>
<organism evidence="4 5">
    <name type="scientific">Saccharopolyspora halophila</name>
    <dbReference type="NCBI Taxonomy" id="405551"/>
    <lineage>
        <taxon>Bacteria</taxon>
        <taxon>Bacillati</taxon>
        <taxon>Actinomycetota</taxon>
        <taxon>Actinomycetes</taxon>
        <taxon>Pseudonocardiales</taxon>
        <taxon>Pseudonocardiaceae</taxon>
        <taxon>Saccharopolyspora</taxon>
    </lineage>
</organism>
<proteinExistence type="predicted"/>
<sequence length="498" mass="52917">MHRRTVLGGMAAAAALPALGLGARQRASAAPEDLRFDPKNYDELTTTITTDEGDRTVVYHFYRAVTYVADPVDAKYQCLNVSVPVRINGNPVDATRAPVLLANAVGGYMPSSVADATGIGGGGPAGAPPPEAGGPSGGQRVSNPELALAAGYVVVEPGARGRTLVAADGTYYGVAPAAIVDLKAAVRYVRYNHGRIPGDVERIVTSGTSAGGALSALLGATGDSGPYRRHLDEIGAADASDAVFASGDWCPITDLEHADMAYEWNWGGNPLSSGELVDRTVSRELAAAFTGYQASLGLHDEHGRITAHNYDEHLLRTYLRPAASAYLGRLSEADRADYLAEHPRIRYSGGQAEFGWQEYLEHAGARKKSAPAFDAFDISSPENNLFGAGTTEARHFTQYSLRHTGGDHLAGDLPATLRLMNPMPFLAEANPGRARHWWVRVGTEDTDTALTIVGNLAAQLRQLGDDVDAAMYWDAGHATNEDAGAFIRWIGQVTGYRS</sequence>
<evidence type="ECO:0000256" key="1">
    <source>
        <dbReference type="SAM" id="MobiDB-lite"/>
    </source>
</evidence>
<dbReference type="Pfam" id="PF20434">
    <property type="entry name" value="BD-FAE"/>
    <property type="match status" value="1"/>
</dbReference>
<dbReference type="SUPFAM" id="SSF53474">
    <property type="entry name" value="alpha/beta-Hydrolases"/>
    <property type="match status" value="1"/>
</dbReference>
<reference evidence="5" key="1">
    <citation type="journal article" date="2019" name="Int. J. Syst. Evol. Microbiol.">
        <title>The Global Catalogue of Microorganisms (GCM) 10K type strain sequencing project: providing services to taxonomists for standard genome sequencing and annotation.</title>
        <authorList>
            <consortium name="The Broad Institute Genomics Platform"/>
            <consortium name="The Broad Institute Genome Sequencing Center for Infectious Disease"/>
            <person name="Wu L."/>
            <person name="Ma J."/>
        </authorList>
    </citation>
    <scope>NUCLEOTIDE SEQUENCE [LARGE SCALE GENOMIC DNA]</scope>
    <source>
        <strain evidence="5">JCM 16221</strain>
    </source>
</reference>
<feature type="signal peptide" evidence="2">
    <location>
        <begin position="1"/>
        <end position="29"/>
    </location>
</feature>
<evidence type="ECO:0000259" key="3">
    <source>
        <dbReference type="Pfam" id="PF20434"/>
    </source>
</evidence>
<evidence type="ECO:0000256" key="2">
    <source>
        <dbReference type="SAM" id="SignalP"/>
    </source>
</evidence>
<dbReference type="Proteomes" id="UP001501218">
    <property type="component" value="Unassembled WGS sequence"/>
</dbReference>
<dbReference type="PROSITE" id="PS51318">
    <property type="entry name" value="TAT"/>
    <property type="match status" value="1"/>
</dbReference>
<dbReference type="EMBL" id="BAAARA010000019">
    <property type="protein sequence ID" value="GAA2358707.1"/>
    <property type="molecule type" value="Genomic_DNA"/>
</dbReference>
<dbReference type="RefSeq" id="WP_344135495.1">
    <property type="nucleotide sequence ID" value="NZ_BAAARA010000019.1"/>
</dbReference>
<feature type="region of interest" description="Disordered" evidence="1">
    <location>
        <begin position="119"/>
        <end position="140"/>
    </location>
</feature>
<dbReference type="InterPro" id="IPR029058">
    <property type="entry name" value="AB_hydrolase_fold"/>
</dbReference>
<evidence type="ECO:0000313" key="5">
    <source>
        <dbReference type="Proteomes" id="UP001501218"/>
    </source>
</evidence>